<dbReference type="Gene3D" id="3.40.50.300">
    <property type="entry name" value="P-loop containing nucleotide triphosphate hydrolases"/>
    <property type="match status" value="1"/>
</dbReference>
<dbReference type="InterPro" id="IPR025669">
    <property type="entry name" value="AAA_dom"/>
</dbReference>
<dbReference type="PANTHER" id="PTHR13696">
    <property type="entry name" value="P-LOOP CONTAINING NUCLEOSIDE TRIPHOSPHATE HYDROLASE"/>
    <property type="match status" value="1"/>
</dbReference>
<dbReference type="Proteomes" id="UP000238634">
    <property type="component" value="Unassembled WGS sequence"/>
</dbReference>
<reference evidence="2 3" key="1">
    <citation type="submission" date="2018-02" db="EMBL/GenBank/DDBJ databases">
        <authorList>
            <person name="Cohen D.B."/>
            <person name="Kent A.D."/>
        </authorList>
    </citation>
    <scope>NUCLEOTIDE SEQUENCE [LARGE SCALE GENOMIC DNA]</scope>
    <source>
        <strain evidence="2 3">ULC007</strain>
    </source>
</reference>
<name>A0A2T1DE35_9CYAN</name>
<dbReference type="InterPro" id="IPR027417">
    <property type="entry name" value="P-loop_NTPase"/>
</dbReference>
<proteinExistence type="predicted"/>
<dbReference type="STRING" id="1920490.GCA_001895925_03081"/>
<accession>A0A2T1DE35</accession>
<evidence type="ECO:0000313" key="2">
    <source>
        <dbReference type="EMBL" id="PSB18701.1"/>
    </source>
</evidence>
<dbReference type="InterPro" id="IPR050678">
    <property type="entry name" value="DNA_Partitioning_ATPase"/>
</dbReference>
<feature type="domain" description="AAA" evidence="1">
    <location>
        <begin position="4"/>
        <end position="207"/>
    </location>
</feature>
<dbReference type="SUPFAM" id="SSF52540">
    <property type="entry name" value="P-loop containing nucleoside triphosphate hydrolases"/>
    <property type="match status" value="1"/>
</dbReference>
<gene>
    <name evidence="2" type="ORF">C7B65_14360</name>
</gene>
<dbReference type="OrthoDB" id="9815116at2"/>
<organism evidence="2 3">
    <name type="scientific">Phormidesmis priestleyi ULC007</name>
    <dbReference type="NCBI Taxonomy" id="1920490"/>
    <lineage>
        <taxon>Bacteria</taxon>
        <taxon>Bacillati</taxon>
        <taxon>Cyanobacteriota</taxon>
        <taxon>Cyanophyceae</taxon>
        <taxon>Leptolyngbyales</taxon>
        <taxon>Leptolyngbyaceae</taxon>
        <taxon>Phormidesmis</taxon>
    </lineage>
</organism>
<sequence length="313" mass="34517">MAFIIATANMKGGVGKTTLTVNIATCLAKNHGKKVLIVDLDTQISATLSLMTPADFAKIRADKRTLRHLIKRSILSDKQLATTVPEAIRSYVCNVKGLDLLPGDIDLYDEFMVSEMLHQTATRQGQTNFEQVWNNFEKTLIQSILQPIRKDYDLIILDCAPGYNLITRSALLASDFYLIPAKPEPLSLIGIQLLERRIAKLKETHKADTPISPNLLGIAFSLSGNVFSSRYYGQVMRRLNEDFSEAKLFKTRIPPDVNVSKAVDTFTPVVLANPGTAGAKAFATMAQEFLQKLSTAAKVDQPPSKFALSSLDD</sequence>
<keyword evidence="3" id="KW-1185">Reference proteome</keyword>
<dbReference type="Pfam" id="PF13614">
    <property type="entry name" value="AAA_31"/>
    <property type="match status" value="1"/>
</dbReference>
<dbReference type="RefSeq" id="WP_073069750.1">
    <property type="nucleotide sequence ID" value="NZ_MPPI01000003.1"/>
</dbReference>
<dbReference type="CDD" id="cd02042">
    <property type="entry name" value="ParAB_family"/>
    <property type="match status" value="1"/>
</dbReference>
<comment type="caution">
    <text evidence="2">The sequence shown here is derived from an EMBL/GenBank/DDBJ whole genome shotgun (WGS) entry which is preliminary data.</text>
</comment>
<protein>
    <submittedName>
        <fullName evidence="2">ParA family protein</fullName>
    </submittedName>
</protein>
<reference evidence="2 3" key="2">
    <citation type="submission" date="2018-03" db="EMBL/GenBank/DDBJ databases">
        <title>The ancient ancestry and fast evolution of plastids.</title>
        <authorList>
            <person name="Moore K.R."/>
            <person name="Magnabosco C."/>
            <person name="Momper L."/>
            <person name="Gold D.A."/>
            <person name="Bosak T."/>
            <person name="Fournier G.P."/>
        </authorList>
    </citation>
    <scope>NUCLEOTIDE SEQUENCE [LARGE SCALE GENOMIC DNA]</scope>
    <source>
        <strain evidence="2 3">ULC007</strain>
    </source>
</reference>
<dbReference type="PANTHER" id="PTHR13696:SF98">
    <property type="entry name" value="PLASMID PARTITION PROTEIN A"/>
    <property type="match status" value="1"/>
</dbReference>
<dbReference type="AlphaFoldDB" id="A0A2T1DE35"/>
<evidence type="ECO:0000259" key="1">
    <source>
        <dbReference type="Pfam" id="PF13614"/>
    </source>
</evidence>
<dbReference type="EMBL" id="PVWG01000015">
    <property type="protein sequence ID" value="PSB18701.1"/>
    <property type="molecule type" value="Genomic_DNA"/>
</dbReference>
<evidence type="ECO:0000313" key="3">
    <source>
        <dbReference type="Proteomes" id="UP000238634"/>
    </source>
</evidence>